<evidence type="ECO:0000313" key="1">
    <source>
        <dbReference type="EMBL" id="KAH7662334.1"/>
    </source>
</evidence>
<dbReference type="Proteomes" id="UP000827976">
    <property type="component" value="Chromosome 15"/>
</dbReference>
<accession>A0ACB7UPJ7</accession>
<comment type="caution">
    <text evidence="1">The sequence shown here is derived from an EMBL/GenBank/DDBJ whole genome shotgun (WGS) entry which is preliminary data.</text>
</comment>
<reference evidence="2" key="1">
    <citation type="journal article" date="2022" name="Nat. Commun.">
        <title>Chromosome evolution and the genetic basis of agronomically important traits in greater yam.</title>
        <authorList>
            <person name="Bredeson J.V."/>
            <person name="Lyons J.B."/>
            <person name="Oniyinde I.O."/>
            <person name="Okereke N.R."/>
            <person name="Kolade O."/>
            <person name="Nnabue I."/>
            <person name="Nwadili C.O."/>
            <person name="Hribova E."/>
            <person name="Parker M."/>
            <person name="Nwogha J."/>
            <person name="Shu S."/>
            <person name="Carlson J."/>
            <person name="Kariba R."/>
            <person name="Muthemba S."/>
            <person name="Knop K."/>
            <person name="Barton G.J."/>
            <person name="Sherwood A.V."/>
            <person name="Lopez-Montes A."/>
            <person name="Asiedu R."/>
            <person name="Jamnadass R."/>
            <person name="Muchugi A."/>
            <person name="Goodstein D."/>
            <person name="Egesi C.N."/>
            <person name="Featherston J."/>
            <person name="Asfaw A."/>
            <person name="Simpson G.G."/>
            <person name="Dolezel J."/>
            <person name="Hendre P.S."/>
            <person name="Van Deynze A."/>
            <person name="Kumar P.L."/>
            <person name="Obidiegwu J.E."/>
            <person name="Bhattacharjee R."/>
            <person name="Rokhsar D.S."/>
        </authorList>
    </citation>
    <scope>NUCLEOTIDE SEQUENCE [LARGE SCALE GENOMIC DNA]</scope>
    <source>
        <strain evidence="2">cv. TDa95/00328</strain>
    </source>
</reference>
<gene>
    <name evidence="1" type="ORF">IHE45_15G128100</name>
</gene>
<keyword evidence="2" id="KW-1185">Reference proteome</keyword>
<protein>
    <submittedName>
        <fullName evidence="1">Uncharacterized protein</fullName>
    </submittedName>
</protein>
<evidence type="ECO:0000313" key="2">
    <source>
        <dbReference type="Proteomes" id="UP000827976"/>
    </source>
</evidence>
<proteinExistence type="predicted"/>
<dbReference type="EMBL" id="CM037025">
    <property type="protein sequence ID" value="KAH7662334.1"/>
    <property type="molecule type" value="Genomic_DNA"/>
</dbReference>
<name>A0ACB7UPJ7_DIOAL</name>
<sequence length="149" mass="16095">MSSRRYWPDRRPPVMPARLADALLAGVRAWPALPAHLCARAALALCACASSKRRASAPTLAASAARPPARRRSHASARVRAQARPASACDQRQHAPGQARGQANRPANARPSLRARPNPARAHAWPIRGLSVLLFMMCSIFGPNTQFKP</sequence>
<organism evidence="1 2">
    <name type="scientific">Dioscorea alata</name>
    <name type="common">Purple yam</name>
    <dbReference type="NCBI Taxonomy" id="55571"/>
    <lineage>
        <taxon>Eukaryota</taxon>
        <taxon>Viridiplantae</taxon>
        <taxon>Streptophyta</taxon>
        <taxon>Embryophyta</taxon>
        <taxon>Tracheophyta</taxon>
        <taxon>Spermatophyta</taxon>
        <taxon>Magnoliopsida</taxon>
        <taxon>Liliopsida</taxon>
        <taxon>Dioscoreales</taxon>
        <taxon>Dioscoreaceae</taxon>
        <taxon>Dioscorea</taxon>
    </lineage>
</organism>